<evidence type="ECO:0000256" key="1">
    <source>
        <dbReference type="ARBA" id="ARBA00010641"/>
    </source>
</evidence>
<protein>
    <submittedName>
        <fullName evidence="8">RNA polymerase sigma factor SigJ</fullName>
    </submittedName>
</protein>
<dbReference type="InterPro" id="IPR036388">
    <property type="entry name" value="WH-like_DNA-bd_sf"/>
</dbReference>
<dbReference type="InterPro" id="IPR014284">
    <property type="entry name" value="RNA_pol_sigma-70_dom"/>
</dbReference>
<dbReference type="Gene3D" id="1.10.1740.10">
    <property type="match status" value="1"/>
</dbReference>
<dbReference type="InterPro" id="IPR013325">
    <property type="entry name" value="RNA_pol_sigma_r2"/>
</dbReference>
<comment type="caution">
    <text evidence="8">The sequence shown here is derived from an EMBL/GenBank/DDBJ whole genome shotgun (WGS) entry which is preliminary data.</text>
</comment>
<evidence type="ECO:0000259" key="6">
    <source>
        <dbReference type="Pfam" id="PF04542"/>
    </source>
</evidence>
<evidence type="ECO:0000256" key="3">
    <source>
        <dbReference type="ARBA" id="ARBA00023015"/>
    </source>
</evidence>
<dbReference type="Pfam" id="PF08281">
    <property type="entry name" value="Sigma70_r4_2"/>
    <property type="match status" value="1"/>
</dbReference>
<dbReference type="EMBL" id="BAABCP010000001">
    <property type="protein sequence ID" value="GAA3942391.1"/>
    <property type="molecule type" value="Genomic_DNA"/>
</dbReference>
<evidence type="ECO:0000259" key="7">
    <source>
        <dbReference type="Pfam" id="PF08281"/>
    </source>
</evidence>
<evidence type="ECO:0000313" key="8">
    <source>
        <dbReference type="EMBL" id="GAA3942391.1"/>
    </source>
</evidence>
<sequence length="308" mass="33766">MTTPGHFRRAESPELGDAIGERGVLLGLCYRILGSIADAEDAVQETYMRWYRLSDTDRRQITSPRGWLIKTASRIGLDMLTTARARREQYVGEWLPEPIPTAGAWTSHHDTSPLDPADRVSMDESVSMALLIVLESMTPAERVAFVLHDVFRYTFPEIGEIVGRSTEACRQLASSARRRVRNARRSMTAPTEHAAVVRSFKVAWETGDLVSLIGLLDPDATAITDGGGLVSAAIEPLLGADEVARFFLNVKNRQPDLTIREELVNGEPGLVVTGGGQTLAVICLGHHHGKIAHIWAVRNPEKLAAWGG</sequence>
<comment type="subunit">
    <text evidence="2">Interacts transiently with the RNA polymerase catalytic core formed by RpoA, RpoB, RpoC and RpoZ (2 alpha, 1 beta, 1 beta' and 1 omega subunit) to form the RNA polymerase holoenzyme that can initiate transcription.</text>
</comment>
<evidence type="ECO:0000256" key="5">
    <source>
        <dbReference type="ARBA" id="ARBA00023163"/>
    </source>
</evidence>
<evidence type="ECO:0000256" key="2">
    <source>
        <dbReference type="ARBA" id="ARBA00011344"/>
    </source>
</evidence>
<dbReference type="InterPro" id="IPR013249">
    <property type="entry name" value="RNA_pol_sigma70_r4_t2"/>
</dbReference>
<dbReference type="Gene3D" id="3.10.450.50">
    <property type="match status" value="1"/>
</dbReference>
<evidence type="ECO:0000313" key="9">
    <source>
        <dbReference type="Proteomes" id="UP001501591"/>
    </source>
</evidence>
<dbReference type="InterPro" id="IPR007627">
    <property type="entry name" value="RNA_pol_sigma70_r2"/>
</dbReference>
<gene>
    <name evidence="8" type="primary">sigJ_2</name>
    <name evidence="8" type="ORF">GCM10022383_20300</name>
</gene>
<dbReference type="InterPro" id="IPR013324">
    <property type="entry name" value="RNA_pol_sigma_r3/r4-like"/>
</dbReference>
<dbReference type="RefSeq" id="WP_344819453.1">
    <property type="nucleotide sequence ID" value="NZ_BAABCP010000001.1"/>
</dbReference>
<evidence type="ECO:0000256" key="4">
    <source>
        <dbReference type="ARBA" id="ARBA00023082"/>
    </source>
</evidence>
<feature type="domain" description="RNA polymerase sigma-70 region 2" evidence="6">
    <location>
        <begin position="24"/>
        <end position="84"/>
    </location>
</feature>
<dbReference type="Gene3D" id="1.10.10.10">
    <property type="entry name" value="Winged helix-like DNA-binding domain superfamily/Winged helix DNA-binding domain"/>
    <property type="match status" value="1"/>
</dbReference>
<dbReference type="NCBIfam" id="TIGR02937">
    <property type="entry name" value="sigma70-ECF"/>
    <property type="match status" value="1"/>
</dbReference>
<keyword evidence="9" id="KW-1185">Reference proteome</keyword>
<feature type="domain" description="RNA polymerase sigma factor 70 region 4 type 2" evidence="7">
    <location>
        <begin position="131"/>
        <end position="179"/>
    </location>
</feature>
<accession>A0ABP7NBS2</accession>
<dbReference type="InterPro" id="IPR052704">
    <property type="entry name" value="ECF_Sigma-70_Domain"/>
</dbReference>
<organism evidence="8 9">
    <name type="scientific">Microbacterium soli</name>
    <dbReference type="NCBI Taxonomy" id="446075"/>
    <lineage>
        <taxon>Bacteria</taxon>
        <taxon>Bacillati</taxon>
        <taxon>Actinomycetota</taxon>
        <taxon>Actinomycetes</taxon>
        <taxon>Micrococcales</taxon>
        <taxon>Microbacteriaceae</taxon>
        <taxon>Microbacterium</taxon>
    </lineage>
</organism>
<dbReference type="PANTHER" id="PTHR30173:SF43">
    <property type="entry name" value="ECF RNA POLYMERASE SIGMA FACTOR SIGI-RELATED"/>
    <property type="match status" value="1"/>
</dbReference>
<reference evidence="9" key="1">
    <citation type="journal article" date="2019" name="Int. J. Syst. Evol. Microbiol.">
        <title>The Global Catalogue of Microorganisms (GCM) 10K type strain sequencing project: providing services to taxonomists for standard genome sequencing and annotation.</title>
        <authorList>
            <consortium name="The Broad Institute Genomics Platform"/>
            <consortium name="The Broad Institute Genome Sequencing Center for Infectious Disease"/>
            <person name="Wu L."/>
            <person name="Ma J."/>
        </authorList>
    </citation>
    <scope>NUCLEOTIDE SEQUENCE [LARGE SCALE GENOMIC DNA]</scope>
    <source>
        <strain evidence="9">JCM 17024</strain>
    </source>
</reference>
<name>A0ABP7NBS2_9MICO</name>
<keyword evidence="5" id="KW-0804">Transcription</keyword>
<keyword evidence="4" id="KW-0731">Sigma factor</keyword>
<dbReference type="SUPFAM" id="SSF88946">
    <property type="entry name" value="Sigma2 domain of RNA polymerase sigma factors"/>
    <property type="match status" value="1"/>
</dbReference>
<comment type="similarity">
    <text evidence="1">Belongs to the sigma-70 factor family. ECF subfamily.</text>
</comment>
<dbReference type="InterPro" id="IPR032710">
    <property type="entry name" value="NTF2-like_dom_sf"/>
</dbReference>
<dbReference type="NCBIfam" id="NF007214">
    <property type="entry name" value="PRK09636.1"/>
    <property type="match status" value="1"/>
</dbReference>
<dbReference type="Pfam" id="PF04542">
    <property type="entry name" value="Sigma70_r2"/>
    <property type="match status" value="1"/>
</dbReference>
<proteinExistence type="inferred from homology"/>
<dbReference type="SUPFAM" id="SSF54427">
    <property type="entry name" value="NTF2-like"/>
    <property type="match status" value="1"/>
</dbReference>
<dbReference type="SUPFAM" id="SSF88659">
    <property type="entry name" value="Sigma3 and sigma4 domains of RNA polymerase sigma factors"/>
    <property type="match status" value="1"/>
</dbReference>
<dbReference type="Proteomes" id="UP001501591">
    <property type="component" value="Unassembled WGS sequence"/>
</dbReference>
<keyword evidence="3" id="KW-0805">Transcription regulation</keyword>
<dbReference type="PANTHER" id="PTHR30173">
    <property type="entry name" value="SIGMA 19 FACTOR"/>
    <property type="match status" value="1"/>
</dbReference>